<dbReference type="Proteomes" id="UP000317078">
    <property type="component" value="Unassembled WGS sequence"/>
</dbReference>
<evidence type="ECO:0000256" key="5">
    <source>
        <dbReference type="ARBA" id="ARBA00022692"/>
    </source>
</evidence>
<feature type="transmembrane region" description="Helical" evidence="8">
    <location>
        <begin position="65"/>
        <end position="89"/>
    </location>
</feature>
<keyword evidence="11" id="KW-1185">Reference proteome</keyword>
<organism evidence="10 11">
    <name type="scientific">Muricoccus nepalensis</name>
    <dbReference type="NCBI Taxonomy" id="1854500"/>
    <lineage>
        <taxon>Bacteria</taxon>
        <taxon>Pseudomonadati</taxon>
        <taxon>Pseudomonadota</taxon>
        <taxon>Alphaproteobacteria</taxon>
        <taxon>Acetobacterales</taxon>
        <taxon>Roseomonadaceae</taxon>
        <taxon>Muricoccus</taxon>
    </lineage>
</organism>
<dbReference type="GO" id="GO:0055085">
    <property type="term" value="P:transmembrane transport"/>
    <property type="evidence" value="ECO:0007669"/>
    <property type="project" value="InterPro"/>
</dbReference>
<keyword evidence="4" id="KW-1003">Cell membrane</keyword>
<sequence length="278" mass="29531">MRALLRLLPGAWLALLVAAPLVLVAVMALSWQAEGVPPYSPPWAGEGVNPENLRLLAEDPHYRDALAQSLVAAALTAGLCLLLATPMGIAIARAGRARNTLLGAVLLPFWTGFLIRIGAWIGLLRDEGWINSLLRALGWIDQPLPLLYSNGAMLLGMVHAYLPFAVLPIFAAATRLDPVLEQAAADLGATPGRAFVTVTLPQLLPALAAAFLLVFIPAAGEYVIPELLGPADATLVGRVLFQEFFQNRDWPVAAALAVALLALLIGPIILFQRLGRAA</sequence>
<evidence type="ECO:0000256" key="2">
    <source>
        <dbReference type="ARBA" id="ARBA00007069"/>
    </source>
</evidence>
<proteinExistence type="inferred from homology"/>
<dbReference type="InterPro" id="IPR000515">
    <property type="entry name" value="MetI-like"/>
</dbReference>
<dbReference type="InterPro" id="IPR035906">
    <property type="entry name" value="MetI-like_sf"/>
</dbReference>
<dbReference type="Pfam" id="PF00528">
    <property type="entry name" value="BPD_transp_1"/>
    <property type="match status" value="1"/>
</dbReference>
<dbReference type="PANTHER" id="PTHR42929:SF3">
    <property type="entry name" value="PUTRESCINE TRANSPORT SYSTEM PERMEASE PROTEIN POTH"/>
    <property type="match status" value="1"/>
</dbReference>
<feature type="transmembrane region" description="Helical" evidence="8">
    <location>
        <begin position="250"/>
        <end position="271"/>
    </location>
</feature>
<dbReference type="PANTHER" id="PTHR42929">
    <property type="entry name" value="INNER MEMBRANE ABC TRANSPORTER PERMEASE PROTEIN YDCU-RELATED-RELATED"/>
    <property type="match status" value="1"/>
</dbReference>
<dbReference type="GO" id="GO:0005886">
    <property type="term" value="C:plasma membrane"/>
    <property type="evidence" value="ECO:0007669"/>
    <property type="project" value="UniProtKB-SubCell"/>
</dbReference>
<dbReference type="OrthoDB" id="7915284at2"/>
<reference evidence="10 11" key="1">
    <citation type="journal article" date="2019" name="Environ. Microbiol.">
        <title>Species interactions and distinct microbial communities in high Arctic permafrost affected cryosols are associated with the CH4 and CO2 gas fluxes.</title>
        <authorList>
            <person name="Altshuler I."/>
            <person name="Hamel J."/>
            <person name="Turney S."/>
            <person name="Magnuson E."/>
            <person name="Levesque R."/>
            <person name="Greer C."/>
            <person name="Whyte L.G."/>
        </authorList>
    </citation>
    <scope>NUCLEOTIDE SEQUENCE [LARGE SCALE GENOMIC DNA]</scope>
    <source>
        <strain evidence="10 11">S9.3B</strain>
    </source>
</reference>
<evidence type="ECO:0000256" key="3">
    <source>
        <dbReference type="ARBA" id="ARBA00022448"/>
    </source>
</evidence>
<keyword evidence="6 8" id="KW-1133">Transmembrane helix</keyword>
<evidence type="ECO:0000256" key="4">
    <source>
        <dbReference type="ARBA" id="ARBA00022475"/>
    </source>
</evidence>
<comment type="subcellular location">
    <subcellularLocation>
        <location evidence="1 8">Cell membrane</location>
        <topology evidence="1 8">Multi-pass membrane protein</topology>
    </subcellularLocation>
</comment>
<protein>
    <submittedName>
        <fullName evidence="10">ABC transporter permease subunit</fullName>
    </submittedName>
</protein>
<evidence type="ECO:0000259" key="9">
    <source>
        <dbReference type="PROSITE" id="PS50928"/>
    </source>
</evidence>
<evidence type="ECO:0000313" key="11">
    <source>
        <dbReference type="Proteomes" id="UP000317078"/>
    </source>
</evidence>
<feature type="transmembrane region" description="Helical" evidence="8">
    <location>
        <begin position="194"/>
        <end position="219"/>
    </location>
</feature>
<evidence type="ECO:0000256" key="7">
    <source>
        <dbReference type="ARBA" id="ARBA00023136"/>
    </source>
</evidence>
<name>A0A502GDN1_9PROT</name>
<comment type="caution">
    <text evidence="10">The sequence shown here is derived from an EMBL/GenBank/DDBJ whole genome shotgun (WGS) entry which is preliminary data.</text>
</comment>
<feature type="transmembrane region" description="Helical" evidence="8">
    <location>
        <begin position="101"/>
        <end position="123"/>
    </location>
</feature>
<evidence type="ECO:0000313" key="10">
    <source>
        <dbReference type="EMBL" id="TPG59146.1"/>
    </source>
</evidence>
<evidence type="ECO:0000256" key="8">
    <source>
        <dbReference type="RuleBase" id="RU363032"/>
    </source>
</evidence>
<dbReference type="EMBL" id="RCZP01000004">
    <property type="protein sequence ID" value="TPG59146.1"/>
    <property type="molecule type" value="Genomic_DNA"/>
</dbReference>
<feature type="transmembrane region" description="Helical" evidence="8">
    <location>
        <begin position="152"/>
        <end position="173"/>
    </location>
</feature>
<gene>
    <name evidence="10" type="ORF">EAH89_07315</name>
</gene>
<dbReference type="AlphaFoldDB" id="A0A502GDN1"/>
<evidence type="ECO:0000256" key="6">
    <source>
        <dbReference type="ARBA" id="ARBA00022989"/>
    </source>
</evidence>
<keyword evidence="3 8" id="KW-0813">Transport</keyword>
<dbReference type="CDD" id="cd06261">
    <property type="entry name" value="TM_PBP2"/>
    <property type="match status" value="1"/>
</dbReference>
<feature type="domain" description="ABC transmembrane type-1" evidence="9">
    <location>
        <begin position="66"/>
        <end position="271"/>
    </location>
</feature>
<accession>A0A502GDN1</accession>
<dbReference type="Gene3D" id="1.10.3720.10">
    <property type="entry name" value="MetI-like"/>
    <property type="match status" value="1"/>
</dbReference>
<dbReference type="PROSITE" id="PS50928">
    <property type="entry name" value="ABC_TM1"/>
    <property type="match status" value="1"/>
</dbReference>
<dbReference type="RefSeq" id="WP_140882134.1">
    <property type="nucleotide sequence ID" value="NZ_RCZP01000004.1"/>
</dbReference>
<evidence type="ECO:0000256" key="1">
    <source>
        <dbReference type="ARBA" id="ARBA00004651"/>
    </source>
</evidence>
<keyword evidence="5 8" id="KW-0812">Transmembrane</keyword>
<keyword evidence="7 8" id="KW-0472">Membrane</keyword>
<dbReference type="SUPFAM" id="SSF161098">
    <property type="entry name" value="MetI-like"/>
    <property type="match status" value="1"/>
</dbReference>
<comment type="similarity">
    <text evidence="2">Belongs to the binding-protein-dependent transport system permease family. CysTW subfamily.</text>
</comment>